<name>A0ABW3MMU9_9PSEU</name>
<dbReference type="Proteomes" id="UP001597045">
    <property type="component" value="Unassembled WGS sequence"/>
</dbReference>
<keyword evidence="3" id="KW-1185">Reference proteome</keyword>
<dbReference type="InterPro" id="IPR009081">
    <property type="entry name" value="PP-bd_ACP"/>
</dbReference>
<evidence type="ECO:0000259" key="1">
    <source>
        <dbReference type="PROSITE" id="PS50075"/>
    </source>
</evidence>
<comment type="caution">
    <text evidence="2">The sequence shown here is derived from an EMBL/GenBank/DDBJ whole genome shotgun (WGS) entry which is preliminary data.</text>
</comment>
<dbReference type="Pfam" id="PF00550">
    <property type="entry name" value="PP-binding"/>
    <property type="match status" value="1"/>
</dbReference>
<dbReference type="SUPFAM" id="SSF47336">
    <property type="entry name" value="ACP-like"/>
    <property type="match status" value="1"/>
</dbReference>
<dbReference type="InterPro" id="IPR036736">
    <property type="entry name" value="ACP-like_sf"/>
</dbReference>
<reference evidence="3" key="1">
    <citation type="journal article" date="2019" name="Int. J. Syst. Evol. Microbiol.">
        <title>The Global Catalogue of Microorganisms (GCM) 10K type strain sequencing project: providing services to taxonomists for standard genome sequencing and annotation.</title>
        <authorList>
            <consortium name="The Broad Institute Genomics Platform"/>
            <consortium name="The Broad Institute Genome Sequencing Center for Infectious Disease"/>
            <person name="Wu L."/>
            <person name="Ma J."/>
        </authorList>
    </citation>
    <scope>NUCLEOTIDE SEQUENCE [LARGE SCALE GENOMIC DNA]</scope>
    <source>
        <strain evidence="3">JCM 31486</strain>
    </source>
</reference>
<feature type="domain" description="Carrier" evidence="1">
    <location>
        <begin position="3"/>
        <end position="81"/>
    </location>
</feature>
<sequence>MTGMTLDRKAEIKALVCDILELDEADVTDTSLFKEDHGADSLTSIEVVAALEKKYGIVVEQAEMARMVNVAGVCEMVARAAGW</sequence>
<organism evidence="2 3">
    <name type="scientific">Kibdelosporangium lantanae</name>
    <dbReference type="NCBI Taxonomy" id="1497396"/>
    <lineage>
        <taxon>Bacteria</taxon>
        <taxon>Bacillati</taxon>
        <taxon>Actinomycetota</taxon>
        <taxon>Actinomycetes</taxon>
        <taxon>Pseudonocardiales</taxon>
        <taxon>Pseudonocardiaceae</taxon>
        <taxon>Kibdelosporangium</taxon>
    </lineage>
</organism>
<dbReference type="PROSITE" id="PS50075">
    <property type="entry name" value="CARRIER"/>
    <property type="match status" value="1"/>
</dbReference>
<evidence type="ECO:0000313" key="3">
    <source>
        <dbReference type="Proteomes" id="UP001597045"/>
    </source>
</evidence>
<accession>A0ABW3MMU9</accession>
<gene>
    <name evidence="2" type="ORF">ACFQ1S_43040</name>
</gene>
<protein>
    <submittedName>
        <fullName evidence="2">Acyl carrier protein</fullName>
    </submittedName>
</protein>
<dbReference type="Gene3D" id="1.10.1200.10">
    <property type="entry name" value="ACP-like"/>
    <property type="match status" value="1"/>
</dbReference>
<evidence type="ECO:0000313" key="2">
    <source>
        <dbReference type="EMBL" id="MFD1051861.1"/>
    </source>
</evidence>
<dbReference type="EMBL" id="JBHTIS010003930">
    <property type="protein sequence ID" value="MFD1051861.1"/>
    <property type="molecule type" value="Genomic_DNA"/>
</dbReference>
<proteinExistence type="predicted"/>